<dbReference type="Proteomes" id="UP000887566">
    <property type="component" value="Unplaced"/>
</dbReference>
<protein>
    <submittedName>
        <fullName evidence="2">Uncharacterized protein</fullName>
    </submittedName>
</protein>
<organism evidence="1 2">
    <name type="scientific">Plectus sambesii</name>
    <dbReference type="NCBI Taxonomy" id="2011161"/>
    <lineage>
        <taxon>Eukaryota</taxon>
        <taxon>Metazoa</taxon>
        <taxon>Ecdysozoa</taxon>
        <taxon>Nematoda</taxon>
        <taxon>Chromadorea</taxon>
        <taxon>Plectida</taxon>
        <taxon>Plectina</taxon>
        <taxon>Plectoidea</taxon>
        <taxon>Plectidae</taxon>
        <taxon>Plectus</taxon>
    </lineage>
</organism>
<name>A0A914VRT8_9BILA</name>
<accession>A0A914VRT8</accession>
<dbReference type="WBParaSite" id="PSAMB.scaffold24219size379.g39068.t1">
    <property type="protein sequence ID" value="PSAMB.scaffold24219size379.g39068.t1"/>
    <property type="gene ID" value="PSAMB.scaffold24219size379.g39068"/>
</dbReference>
<reference evidence="2" key="1">
    <citation type="submission" date="2022-11" db="UniProtKB">
        <authorList>
            <consortium name="WormBaseParasite"/>
        </authorList>
    </citation>
    <scope>IDENTIFICATION</scope>
</reference>
<evidence type="ECO:0000313" key="1">
    <source>
        <dbReference type="Proteomes" id="UP000887566"/>
    </source>
</evidence>
<dbReference type="AlphaFoldDB" id="A0A914VRT8"/>
<keyword evidence="1" id="KW-1185">Reference proteome</keyword>
<proteinExistence type="predicted"/>
<sequence>MAAVEELRSISDQLPVLAKPRQEVTRLADQLQSTQVALEDLQSRLGADVAAEEALIVNYNETSAALHALTDRVVAATSQPA</sequence>
<evidence type="ECO:0000313" key="2">
    <source>
        <dbReference type="WBParaSite" id="PSAMB.scaffold24219size379.g39068.t1"/>
    </source>
</evidence>